<dbReference type="PANTHER" id="PTHR12203">
    <property type="entry name" value="KDEL LYS-ASP-GLU-LEU CONTAINING - RELATED"/>
    <property type="match status" value="1"/>
</dbReference>
<dbReference type="Pfam" id="PF05686">
    <property type="entry name" value="Glyco_transf_90"/>
    <property type="match status" value="1"/>
</dbReference>
<dbReference type="InterPro" id="IPR001611">
    <property type="entry name" value="Leu-rich_rpt"/>
</dbReference>
<evidence type="ECO:0000313" key="6">
    <source>
        <dbReference type="Proteomes" id="UP000626109"/>
    </source>
</evidence>
<feature type="compositionally biased region" description="Low complexity" evidence="3">
    <location>
        <begin position="9"/>
        <end position="39"/>
    </location>
</feature>
<evidence type="ECO:0000256" key="2">
    <source>
        <dbReference type="ARBA" id="ARBA00022679"/>
    </source>
</evidence>
<dbReference type="Pfam" id="PF13516">
    <property type="entry name" value="LRR_6"/>
    <property type="match status" value="2"/>
</dbReference>
<comment type="caution">
    <text evidence="5">The sequence shown here is derived from an EMBL/GenBank/DDBJ whole genome shotgun (WGS) entry which is preliminary data.</text>
</comment>
<dbReference type="EMBL" id="CAJNNW010028586">
    <property type="protein sequence ID" value="CAE8696824.1"/>
    <property type="molecule type" value="Genomic_DNA"/>
</dbReference>
<feature type="domain" description="Glycosyl transferase CAP10" evidence="4">
    <location>
        <begin position="195"/>
        <end position="440"/>
    </location>
</feature>
<dbReference type="InterPro" id="IPR032675">
    <property type="entry name" value="LRR_dom_sf"/>
</dbReference>
<dbReference type="SUPFAM" id="SSF52047">
    <property type="entry name" value="RNI-like"/>
    <property type="match status" value="1"/>
</dbReference>
<dbReference type="SMART" id="SM00672">
    <property type="entry name" value="CAP10"/>
    <property type="match status" value="1"/>
</dbReference>
<reference evidence="5" key="1">
    <citation type="submission" date="2021-02" db="EMBL/GenBank/DDBJ databases">
        <authorList>
            <person name="Dougan E. K."/>
            <person name="Rhodes N."/>
            <person name="Thang M."/>
            <person name="Chan C."/>
        </authorList>
    </citation>
    <scope>NUCLEOTIDE SEQUENCE</scope>
</reference>
<accession>A0A813KD00</accession>
<dbReference type="Gene3D" id="3.80.10.10">
    <property type="entry name" value="Ribonuclease Inhibitor"/>
    <property type="match status" value="1"/>
</dbReference>
<feature type="region of interest" description="Disordered" evidence="3">
    <location>
        <begin position="1"/>
        <end position="39"/>
    </location>
</feature>
<organism evidence="5 6">
    <name type="scientific">Polarella glacialis</name>
    <name type="common">Dinoflagellate</name>
    <dbReference type="NCBI Taxonomy" id="89957"/>
    <lineage>
        <taxon>Eukaryota</taxon>
        <taxon>Sar</taxon>
        <taxon>Alveolata</taxon>
        <taxon>Dinophyceae</taxon>
        <taxon>Suessiales</taxon>
        <taxon>Suessiaceae</taxon>
        <taxon>Polarella</taxon>
    </lineage>
</organism>
<dbReference type="PANTHER" id="PTHR12203:SF35">
    <property type="entry name" value="PROTEIN O-GLUCOSYLTRANSFERASE 1"/>
    <property type="match status" value="1"/>
</dbReference>
<evidence type="ECO:0000259" key="4">
    <source>
        <dbReference type="SMART" id="SM00672"/>
    </source>
</evidence>
<gene>
    <name evidence="5" type="ORF">PGLA2088_LOCUS30009</name>
</gene>
<sequence length="673" mass="74402">MFRSGLLENDNNSNTNNNNTNNNTTTNNNNNSYNNNNKNNSNNINMVVFFARRTAASSTAAGLVLLLMLSSQLAIAAPTTATTTTTTTTTISTTTTATTTTTTTAAVPLQVPPTCSALEPLGIFEQIKQDLSRYQDLDPQIRGLLSGFCAMRRKACITFRVVDGIPYVLDLFPGYQSRHRATLHGIYRALLRLGSVPDVEVVIDVTDGELQKIDLPVLVITHKRSLPAGILYPDFTFYSWPESSCPPLETSHAYSHLFDLMTRNWTHKVSPWLDRSDTIFWRGAPVDDHGARSVALQYLADVPGADARFMSWRAVSITGQNEVPGCVGLLEQCRHRYLAFLAGTTYSSRIKYQLLCGSVVLAAEPEFVEWWTQLLLPGVHFAPVMPDWSNAEPLMEMLRQQPSQAEAIAQRGQQLALKALSPTAVDCYWWKLLSAASTVLPPALDPLPTHARPLEDVLLWPDDVSLSAIHGVSGGAPPPVLRPFRETQDASCFAEESIRRWELCCDTNQFGPIGNEECWLSLAVEEQLQAADLEEIFRILLARFRARTLHIDGMVCARVLAKCLGPERTKSTQRGHYEFTKSIQRAGASKLPLVRLSLNGCGISAIGAQALAEGLGEANVEVVELMNNIIDDEGGEALLAALQRNKRWKQLQVSFNQISDPLQSRIEQVLRLR</sequence>
<dbReference type="AlphaFoldDB" id="A0A813KD00"/>
<keyword evidence="2" id="KW-0808">Transferase</keyword>
<comment type="similarity">
    <text evidence="1">Belongs to the glycosyltransferase 90 family.</text>
</comment>
<dbReference type="GO" id="GO:0016740">
    <property type="term" value="F:transferase activity"/>
    <property type="evidence" value="ECO:0007669"/>
    <property type="project" value="UniProtKB-KW"/>
</dbReference>
<evidence type="ECO:0000256" key="3">
    <source>
        <dbReference type="SAM" id="MobiDB-lite"/>
    </source>
</evidence>
<proteinExistence type="inferred from homology"/>
<name>A0A813KD00_POLGL</name>
<dbReference type="Proteomes" id="UP000626109">
    <property type="component" value="Unassembled WGS sequence"/>
</dbReference>
<dbReference type="InterPro" id="IPR051091">
    <property type="entry name" value="O-Glucosyltr/Glycosyltrsf_90"/>
</dbReference>
<protein>
    <recommendedName>
        <fullName evidence="4">Glycosyl transferase CAP10 domain-containing protein</fullName>
    </recommendedName>
</protein>
<dbReference type="InterPro" id="IPR006598">
    <property type="entry name" value="CAP10"/>
</dbReference>
<evidence type="ECO:0000313" key="5">
    <source>
        <dbReference type="EMBL" id="CAE8696824.1"/>
    </source>
</evidence>
<evidence type="ECO:0000256" key="1">
    <source>
        <dbReference type="ARBA" id="ARBA00010118"/>
    </source>
</evidence>